<keyword evidence="3 8" id="KW-1134">Transmembrane beta strand</keyword>
<dbReference type="PROSITE" id="PS52016">
    <property type="entry name" value="TONB_DEPENDENT_REC_3"/>
    <property type="match status" value="1"/>
</dbReference>
<evidence type="ECO:0000256" key="4">
    <source>
        <dbReference type="ARBA" id="ARBA00022692"/>
    </source>
</evidence>
<keyword evidence="5 9" id="KW-0798">TonB box</keyword>
<accession>A0A6L1L377</accession>
<evidence type="ECO:0000256" key="7">
    <source>
        <dbReference type="ARBA" id="ARBA00023237"/>
    </source>
</evidence>
<dbReference type="Gene3D" id="2.170.130.10">
    <property type="entry name" value="TonB-dependent receptor, plug domain"/>
    <property type="match status" value="1"/>
</dbReference>
<name>A0A6L1L377_CAMLA</name>
<reference evidence="12 13" key="1">
    <citation type="submission" date="2018-05" db="EMBL/GenBank/DDBJ databases">
        <authorList>
            <consortium name="PulseNet: The National Subtyping Network for Foodborne Disease Surveillance"/>
            <person name="Tarr C.L."/>
            <person name="Trees E."/>
            <person name="Katz L.S."/>
            <person name="Carleton-Romer H.A."/>
            <person name="Stroika S."/>
            <person name="Kucerova Z."/>
            <person name="Roache K.F."/>
            <person name="Sabol A.L."/>
            <person name="Besser J."/>
            <person name="Gerner-Smidt P."/>
        </authorList>
    </citation>
    <scope>NUCLEOTIDE SEQUENCE [LARGE SCALE GENOMIC DNA]</scope>
    <source>
        <strain evidence="12 13">D5625</strain>
    </source>
</reference>
<dbReference type="InterPro" id="IPR012910">
    <property type="entry name" value="Plug_dom"/>
</dbReference>
<dbReference type="GO" id="GO:0009279">
    <property type="term" value="C:cell outer membrane"/>
    <property type="evidence" value="ECO:0007669"/>
    <property type="project" value="UniProtKB-SubCell"/>
</dbReference>
<evidence type="ECO:0000256" key="8">
    <source>
        <dbReference type="PROSITE-ProRule" id="PRU01360"/>
    </source>
</evidence>
<gene>
    <name evidence="12" type="ORF">A9458_03890</name>
</gene>
<dbReference type="Proteomes" id="UP000476009">
    <property type="component" value="Unassembled WGS sequence"/>
</dbReference>
<evidence type="ECO:0000259" key="10">
    <source>
        <dbReference type="Pfam" id="PF00593"/>
    </source>
</evidence>
<evidence type="ECO:0000256" key="2">
    <source>
        <dbReference type="ARBA" id="ARBA00022448"/>
    </source>
</evidence>
<keyword evidence="4 8" id="KW-0812">Transmembrane</keyword>
<dbReference type="InterPro" id="IPR039426">
    <property type="entry name" value="TonB-dep_rcpt-like"/>
</dbReference>
<dbReference type="PANTHER" id="PTHR30069:SF27">
    <property type="entry name" value="BLL4766 PROTEIN"/>
    <property type="match status" value="1"/>
</dbReference>
<dbReference type="InterPro" id="IPR037066">
    <property type="entry name" value="Plug_dom_sf"/>
</dbReference>
<feature type="domain" description="TonB-dependent receptor plug" evidence="11">
    <location>
        <begin position="34"/>
        <end position="135"/>
    </location>
</feature>
<evidence type="ECO:0000313" key="12">
    <source>
        <dbReference type="EMBL" id="EAK9993987.1"/>
    </source>
</evidence>
<dbReference type="InterPro" id="IPR000531">
    <property type="entry name" value="Beta-barrel_TonB"/>
</dbReference>
<keyword evidence="6 8" id="KW-0472">Membrane</keyword>
<dbReference type="PANTHER" id="PTHR30069">
    <property type="entry name" value="TONB-DEPENDENT OUTER MEMBRANE RECEPTOR"/>
    <property type="match status" value="1"/>
</dbReference>
<keyword evidence="7 8" id="KW-0998">Cell outer membrane</keyword>
<evidence type="ECO:0000256" key="3">
    <source>
        <dbReference type="ARBA" id="ARBA00022452"/>
    </source>
</evidence>
<keyword evidence="2 8" id="KW-0813">Transport</keyword>
<organism evidence="12 13">
    <name type="scientific">Campylobacter lari</name>
    <dbReference type="NCBI Taxonomy" id="201"/>
    <lineage>
        <taxon>Bacteria</taxon>
        <taxon>Pseudomonadati</taxon>
        <taxon>Campylobacterota</taxon>
        <taxon>Epsilonproteobacteria</taxon>
        <taxon>Campylobacterales</taxon>
        <taxon>Campylobacteraceae</taxon>
        <taxon>Campylobacter</taxon>
    </lineage>
</organism>
<evidence type="ECO:0000256" key="5">
    <source>
        <dbReference type="ARBA" id="ARBA00023077"/>
    </source>
</evidence>
<proteinExistence type="inferred from homology"/>
<comment type="subcellular location">
    <subcellularLocation>
        <location evidence="1 8">Cell outer membrane</location>
        <topology evidence="1 8">Multi-pass membrane protein</topology>
    </subcellularLocation>
</comment>
<sequence>MFLSTHSEEANINLEQSIAIAEIEEDIDNGLKNMIVLDKKWISKNGFNSITQALEKIPEVNFVNFGLGSSIDIRGQGNKSNTAVKIMVDGKSINTLDSSHNIAPINSIDINNIERIEVIPGGGSILYGNGAKGGVVNIVTQKAKKEYFSFNTNFQSQRSGIDGGNFGFNMSKMIKDGVFFGLNMQAYNKNGFIQGYHEKGYYANANIFTHVGDNGTLLLDYNYFQNTDTNKGYLTYSQINSKQDTINQDENIVKTTMPQLGIKYDLFLQDNLEFSFETFLQRQKIQYLKDTVSLMGVKAYQDGSEFKDDLFGVKFKAKYYYLHNSNIISGYEFLNHNAKRKSLLQYNVPNIILYHNMTTLMDMNKQSHSFFTLNSHSFNDVFTLLSGFRYEWSGYKTNRSFRNQMDVNFPSANFPKDELLEFSSQSNSSNFALELTPSIKYSDTGIIYFKYEKGFISPNPSQLVNKEQKNQKYYSTDLNSEIFNSFEIGFNDLLWNFYGINLKMFYTQSKDEISYIGNPHSISGSWWKYYNIEETRRFGMELNTEQKIIKDTLIFKEGLTYIDAKISKGINNGMKIPFVSKIKTFFGIDYYLNSNLNTFIDLSYYSKAKEGGIVDENSGKIIKSNWIKDYMITNIGLSYNYKNFQMSAGIRNLFDEEYFTYQDSINDQYLLGKRRNYYAEFRYILD</sequence>
<keyword evidence="12" id="KW-0675">Receptor</keyword>
<comment type="caution">
    <text evidence="12">The sequence shown here is derived from an EMBL/GenBank/DDBJ whole genome shotgun (WGS) entry which is preliminary data.</text>
</comment>
<dbReference type="SUPFAM" id="SSF56935">
    <property type="entry name" value="Porins"/>
    <property type="match status" value="1"/>
</dbReference>
<dbReference type="Pfam" id="PF07715">
    <property type="entry name" value="Plug"/>
    <property type="match status" value="1"/>
</dbReference>
<dbReference type="AlphaFoldDB" id="A0A6L1L377"/>
<protein>
    <submittedName>
        <fullName evidence="12">TonB-dependent receptor</fullName>
    </submittedName>
</protein>
<dbReference type="Pfam" id="PF00593">
    <property type="entry name" value="TonB_dep_Rec_b-barrel"/>
    <property type="match status" value="1"/>
</dbReference>
<evidence type="ECO:0000256" key="6">
    <source>
        <dbReference type="ARBA" id="ARBA00023136"/>
    </source>
</evidence>
<evidence type="ECO:0000313" key="13">
    <source>
        <dbReference type="Proteomes" id="UP000476009"/>
    </source>
</evidence>
<evidence type="ECO:0000259" key="11">
    <source>
        <dbReference type="Pfam" id="PF07715"/>
    </source>
</evidence>
<feature type="domain" description="TonB-dependent receptor-like beta-barrel" evidence="10">
    <location>
        <begin position="205"/>
        <end position="653"/>
    </location>
</feature>
<dbReference type="InterPro" id="IPR036942">
    <property type="entry name" value="Beta-barrel_TonB_sf"/>
</dbReference>
<evidence type="ECO:0000256" key="1">
    <source>
        <dbReference type="ARBA" id="ARBA00004571"/>
    </source>
</evidence>
<comment type="similarity">
    <text evidence="8 9">Belongs to the TonB-dependent receptor family.</text>
</comment>
<evidence type="ECO:0000256" key="9">
    <source>
        <dbReference type="RuleBase" id="RU003357"/>
    </source>
</evidence>
<dbReference type="EMBL" id="AACKNS010000003">
    <property type="protein sequence ID" value="EAK9993987.1"/>
    <property type="molecule type" value="Genomic_DNA"/>
</dbReference>
<dbReference type="GO" id="GO:0015344">
    <property type="term" value="F:siderophore uptake transmembrane transporter activity"/>
    <property type="evidence" value="ECO:0007669"/>
    <property type="project" value="TreeGrafter"/>
</dbReference>
<dbReference type="GO" id="GO:0044718">
    <property type="term" value="P:siderophore transmembrane transport"/>
    <property type="evidence" value="ECO:0007669"/>
    <property type="project" value="TreeGrafter"/>
</dbReference>
<dbReference type="Gene3D" id="2.40.170.20">
    <property type="entry name" value="TonB-dependent receptor, beta-barrel domain"/>
    <property type="match status" value="1"/>
</dbReference>